<evidence type="ECO:0000313" key="3">
    <source>
        <dbReference type="Proteomes" id="UP001054945"/>
    </source>
</evidence>
<proteinExistence type="predicted"/>
<dbReference type="AlphaFoldDB" id="A0AAV4SD11"/>
<name>A0AAV4SD11_CAEEX</name>
<evidence type="ECO:0000256" key="1">
    <source>
        <dbReference type="SAM" id="MobiDB-lite"/>
    </source>
</evidence>
<evidence type="ECO:0000313" key="2">
    <source>
        <dbReference type="EMBL" id="GIY31570.1"/>
    </source>
</evidence>
<keyword evidence="3" id="KW-1185">Reference proteome</keyword>
<organism evidence="2 3">
    <name type="scientific">Caerostris extrusa</name>
    <name type="common">Bark spider</name>
    <name type="synonym">Caerostris bankana</name>
    <dbReference type="NCBI Taxonomy" id="172846"/>
    <lineage>
        <taxon>Eukaryota</taxon>
        <taxon>Metazoa</taxon>
        <taxon>Ecdysozoa</taxon>
        <taxon>Arthropoda</taxon>
        <taxon>Chelicerata</taxon>
        <taxon>Arachnida</taxon>
        <taxon>Araneae</taxon>
        <taxon>Araneomorphae</taxon>
        <taxon>Entelegynae</taxon>
        <taxon>Araneoidea</taxon>
        <taxon>Araneidae</taxon>
        <taxon>Caerostris</taxon>
    </lineage>
</organism>
<reference evidence="2 3" key="1">
    <citation type="submission" date="2021-06" db="EMBL/GenBank/DDBJ databases">
        <title>Caerostris extrusa draft genome.</title>
        <authorList>
            <person name="Kono N."/>
            <person name="Arakawa K."/>
        </authorList>
    </citation>
    <scope>NUCLEOTIDE SEQUENCE [LARGE SCALE GENOMIC DNA]</scope>
</reference>
<feature type="region of interest" description="Disordered" evidence="1">
    <location>
        <begin position="55"/>
        <end position="81"/>
    </location>
</feature>
<comment type="caution">
    <text evidence="2">The sequence shown here is derived from an EMBL/GenBank/DDBJ whole genome shotgun (WGS) entry which is preliminary data.</text>
</comment>
<dbReference type="Proteomes" id="UP001054945">
    <property type="component" value="Unassembled WGS sequence"/>
</dbReference>
<feature type="compositionally biased region" description="Polar residues" evidence="1">
    <location>
        <begin position="65"/>
        <end position="74"/>
    </location>
</feature>
<gene>
    <name evidence="2" type="ORF">CEXT_83121</name>
</gene>
<dbReference type="EMBL" id="BPLR01009393">
    <property type="protein sequence ID" value="GIY31570.1"/>
    <property type="molecule type" value="Genomic_DNA"/>
</dbReference>
<protein>
    <submittedName>
        <fullName evidence="2">Uncharacterized protein</fullName>
    </submittedName>
</protein>
<accession>A0AAV4SD11</accession>
<sequence>MIITKFHSICWWHPWFEETGCRRKSVGQPGVSAEDVKSVRDAFVCSLQNFKSPHNLAPREGLGRSVSSASQRGQSPGLRPGTARFEQFRGEELFRVLFVKHADKGGVAV</sequence>